<evidence type="ECO:0000313" key="5">
    <source>
        <dbReference type="Proteomes" id="UP001379235"/>
    </source>
</evidence>
<sequence>MSLRAAAAQRRLSLEKADRFHPLRRRASLRPWQSLLVRVALVLALMGVALAVHWFDRDGLRDNIDGQISFIDAIYFTTITITTVGYGDIVPISDQAKLFESFVVTPIRVFVWLIFLGTAYDFVFRNSIDRIRSAMIRNSLKNHTIICGYGAGGTFAARELVAGGAKADSIVIVDPDPLRIAAATAEGFSAIEGDATHNSVLKAARIGTACAVLVSTSRDDATALVVLSARQLNPHVQISATARLEENEDLLAQAGANVVLNPIRMGGHMLARAAADRHAVDTLADLASADHGLLLRERPARPAEIGQRLDQITGSVALKLVRGEETLGFWENPVIMAGDGIVEVIQAP</sequence>
<dbReference type="InterPro" id="IPR003148">
    <property type="entry name" value="RCK_N"/>
</dbReference>
<dbReference type="PANTHER" id="PTHR43833:SF9">
    <property type="entry name" value="POTASSIUM CHANNEL PROTEIN YUGO-RELATED"/>
    <property type="match status" value="1"/>
</dbReference>
<dbReference type="PANTHER" id="PTHR43833">
    <property type="entry name" value="POTASSIUM CHANNEL PROTEIN 2-RELATED-RELATED"/>
    <property type="match status" value="1"/>
</dbReference>
<keyword evidence="4" id="KW-0406">Ion transport</keyword>
<feature type="transmembrane region" description="Helical" evidence="2">
    <location>
        <begin position="98"/>
        <end position="120"/>
    </location>
</feature>
<dbReference type="Pfam" id="PF02254">
    <property type="entry name" value="TrkA_N"/>
    <property type="match status" value="1"/>
</dbReference>
<dbReference type="InterPro" id="IPR050721">
    <property type="entry name" value="Trk_Ktr_HKT_K-transport"/>
</dbReference>
<dbReference type="RefSeq" id="WP_339968397.1">
    <property type="nucleotide sequence ID" value="NZ_JBBHJY010000008.1"/>
</dbReference>
<keyword evidence="2" id="KW-1133">Transmembrane helix</keyword>
<evidence type="ECO:0000313" key="4">
    <source>
        <dbReference type="EMBL" id="MEJ6011304.1"/>
    </source>
</evidence>
<evidence type="ECO:0000256" key="2">
    <source>
        <dbReference type="SAM" id="Phobius"/>
    </source>
</evidence>
<feature type="transmembrane region" description="Helical" evidence="2">
    <location>
        <begin position="35"/>
        <end position="55"/>
    </location>
</feature>
<comment type="subcellular location">
    <subcellularLocation>
        <location evidence="1">Cell membrane</location>
        <topology evidence="1">Multi-pass membrane protein</topology>
    </subcellularLocation>
</comment>
<evidence type="ECO:0000259" key="3">
    <source>
        <dbReference type="PROSITE" id="PS51201"/>
    </source>
</evidence>
<gene>
    <name evidence="4" type="ORF">WG900_15385</name>
</gene>
<comment type="caution">
    <text evidence="4">The sequence shown here is derived from an EMBL/GenBank/DDBJ whole genome shotgun (WGS) entry which is preliminary data.</text>
</comment>
<name>A0ABU8SCU2_9SPHN</name>
<dbReference type="InterPro" id="IPR013099">
    <property type="entry name" value="K_chnl_dom"/>
</dbReference>
<dbReference type="EMBL" id="JBBHJY010000008">
    <property type="protein sequence ID" value="MEJ6011304.1"/>
    <property type="molecule type" value="Genomic_DNA"/>
</dbReference>
<accession>A0ABU8SCU2</accession>
<protein>
    <submittedName>
        <fullName evidence="4">Potassium channel family protein</fullName>
    </submittedName>
</protein>
<proteinExistence type="predicted"/>
<dbReference type="PROSITE" id="PS51201">
    <property type="entry name" value="RCK_N"/>
    <property type="match status" value="1"/>
</dbReference>
<dbReference type="Gene3D" id="3.40.50.720">
    <property type="entry name" value="NAD(P)-binding Rossmann-like Domain"/>
    <property type="match status" value="1"/>
</dbReference>
<dbReference type="Pfam" id="PF07885">
    <property type="entry name" value="Ion_trans_2"/>
    <property type="match status" value="1"/>
</dbReference>
<feature type="domain" description="RCK N-terminal" evidence="3">
    <location>
        <begin position="141"/>
        <end position="260"/>
    </location>
</feature>
<keyword evidence="2" id="KW-0472">Membrane</keyword>
<dbReference type="SUPFAM" id="SSF81324">
    <property type="entry name" value="Voltage-gated potassium channels"/>
    <property type="match status" value="1"/>
</dbReference>
<dbReference type="GO" id="GO:0034220">
    <property type="term" value="P:monoatomic ion transmembrane transport"/>
    <property type="evidence" value="ECO:0007669"/>
    <property type="project" value="UniProtKB-KW"/>
</dbReference>
<keyword evidence="5" id="KW-1185">Reference proteome</keyword>
<dbReference type="Proteomes" id="UP001379235">
    <property type="component" value="Unassembled WGS sequence"/>
</dbReference>
<keyword evidence="2" id="KW-0812">Transmembrane</keyword>
<dbReference type="InterPro" id="IPR036291">
    <property type="entry name" value="NAD(P)-bd_dom_sf"/>
</dbReference>
<evidence type="ECO:0000256" key="1">
    <source>
        <dbReference type="ARBA" id="ARBA00004651"/>
    </source>
</evidence>
<organism evidence="4 5">
    <name type="scientific">Novosphingobium aquae</name>
    <dbReference type="NCBI Taxonomy" id="3133435"/>
    <lineage>
        <taxon>Bacteria</taxon>
        <taxon>Pseudomonadati</taxon>
        <taxon>Pseudomonadota</taxon>
        <taxon>Alphaproteobacteria</taxon>
        <taxon>Sphingomonadales</taxon>
        <taxon>Sphingomonadaceae</taxon>
        <taxon>Novosphingobium</taxon>
    </lineage>
</organism>
<keyword evidence="4" id="KW-0813">Transport</keyword>
<reference evidence="4 5" key="1">
    <citation type="submission" date="2024-03" db="EMBL/GenBank/DDBJ databases">
        <authorList>
            <person name="Jo J.-H."/>
        </authorList>
    </citation>
    <scope>NUCLEOTIDE SEQUENCE [LARGE SCALE GENOMIC DNA]</scope>
    <source>
        <strain evidence="4 5">AS3R-12</strain>
    </source>
</reference>
<keyword evidence="4" id="KW-0407">Ion channel</keyword>
<dbReference type="SUPFAM" id="SSF51735">
    <property type="entry name" value="NAD(P)-binding Rossmann-fold domains"/>
    <property type="match status" value="1"/>
</dbReference>
<dbReference type="Gene3D" id="1.10.287.70">
    <property type="match status" value="1"/>
</dbReference>
<feature type="transmembrane region" description="Helical" evidence="2">
    <location>
        <begin position="67"/>
        <end position="86"/>
    </location>
</feature>